<dbReference type="AlphaFoldDB" id="A0A210QQC1"/>
<proteinExistence type="predicted"/>
<name>A0A210QQC1_MIZYE</name>
<organism evidence="1 2">
    <name type="scientific">Mizuhopecten yessoensis</name>
    <name type="common">Japanese scallop</name>
    <name type="synonym">Patinopecten yessoensis</name>
    <dbReference type="NCBI Taxonomy" id="6573"/>
    <lineage>
        <taxon>Eukaryota</taxon>
        <taxon>Metazoa</taxon>
        <taxon>Spiralia</taxon>
        <taxon>Lophotrochozoa</taxon>
        <taxon>Mollusca</taxon>
        <taxon>Bivalvia</taxon>
        <taxon>Autobranchia</taxon>
        <taxon>Pteriomorphia</taxon>
        <taxon>Pectinida</taxon>
        <taxon>Pectinoidea</taxon>
        <taxon>Pectinidae</taxon>
        <taxon>Mizuhopecten</taxon>
    </lineage>
</organism>
<dbReference type="PANTHER" id="PTHR28532:SF1">
    <property type="entry name" value="ORAL CANCER OVEREXPRESSED 1"/>
    <property type="match status" value="1"/>
</dbReference>
<sequence>MVYKWRQTPGRSIYHYRAVPGCAGLYRAVPGYTGLYRAVIRRTDINWDCKNMEEQEENDDIFHDIFMSEERSQSQGFTTGQQVGQKTGLEDGYRLGWEKGAGVGSELGFYAGFCRQLLQKLEDSKEGKQRAIKAAQSLLKLVDDFPLTNPTHPQLFELVQQIRSKFKQLTSVLGISASYNEPERKGVSF</sequence>
<dbReference type="PANTHER" id="PTHR28532">
    <property type="entry name" value="GEO13458P1"/>
    <property type="match status" value="1"/>
</dbReference>
<accession>A0A210QQC1</accession>
<reference evidence="1 2" key="1">
    <citation type="journal article" date="2017" name="Nat. Ecol. Evol.">
        <title>Scallop genome provides insights into evolution of bilaterian karyotype and development.</title>
        <authorList>
            <person name="Wang S."/>
            <person name="Zhang J."/>
            <person name="Jiao W."/>
            <person name="Li J."/>
            <person name="Xun X."/>
            <person name="Sun Y."/>
            <person name="Guo X."/>
            <person name="Huan P."/>
            <person name="Dong B."/>
            <person name="Zhang L."/>
            <person name="Hu X."/>
            <person name="Sun X."/>
            <person name="Wang J."/>
            <person name="Zhao C."/>
            <person name="Wang Y."/>
            <person name="Wang D."/>
            <person name="Huang X."/>
            <person name="Wang R."/>
            <person name="Lv J."/>
            <person name="Li Y."/>
            <person name="Zhang Z."/>
            <person name="Liu B."/>
            <person name="Lu W."/>
            <person name="Hui Y."/>
            <person name="Liang J."/>
            <person name="Zhou Z."/>
            <person name="Hou R."/>
            <person name="Li X."/>
            <person name="Liu Y."/>
            <person name="Li H."/>
            <person name="Ning X."/>
            <person name="Lin Y."/>
            <person name="Zhao L."/>
            <person name="Xing Q."/>
            <person name="Dou J."/>
            <person name="Li Y."/>
            <person name="Mao J."/>
            <person name="Guo H."/>
            <person name="Dou H."/>
            <person name="Li T."/>
            <person name="Mu C."/>
            <person name="Jiang W."/>
            <person name="Fu Q."/>
            <person name="Fu X."/>
            <person name="Miao Y."/>
            <person name="Liu J."/>
            <person name="Yu Q."/>
            <person name="Li R."/>
            <person name="Liao H."/>
            <person name="Li X."/>
            <person name="Kong Y."/>
            <person name="Jiang Z."/>
            <person name="Chourrout D."/>
            <person name="Li R."/>
            <person name="Bao Z."/>
        </authorList>
    </citation>
    <scope>NUCLEOTIDE SEQUENCE [LARGE SCALE GENOMIC DNA]</scope>
    <source>
        <strain evidence="1 2">PY_sf001</strain>
    </source>
</reference>
<gene>
    <name evidence="1" type="ORF">KP79_PYT07457</name>
</gene>
<evidence type="ECO:0000313" key="1">
    <source>
        <dbReference type="EMBL" id="OWF50933.1"/>
    </source>
</evidence>
<dbReference type="EMBL" id="NEDP02002412">
    <property type="protein sequence ID" value="OWF50933.1"/>
    <property type="molecule type" value="Genomic_DNA"/>
</dbReference>
<comment type="caution">
    <text evidence="1">The sequence shown here is derived from an EMBL/GenBank/DDBJ whole genome shotgun (WGS) entry which is preliminary data.</text>
</comment>
<dbReference type="Proteomes" id="UP000242188">
    <property type="component" value="Unassembled WGS sequence"/>
</dbReference>
<protein>
    <submittedName>
        <fullName evidence="1">Oral cancer-overexpressed protein 1-like</fullName>
    </submittedName>
</protein>
<dbReference type="OrthoDB" id="48036at2759"/>
<evidence type="ECO:0000313" key="2">
    <source>
        <dbReference type="Proteomes" id="UP000242188"/>
    </source>
</evidence>
<dbReference type="InterPro" id="IPR052436">
    <property type="entry name" value="LTO1_adapter"/>
</dbReference>
<dbReference type="STRING" id="6573.A0A210QQC1"/>
<keyword evidence="2" id="KW-1185">Reference proteome</keyword>